<dbReference type="EMBL" id="CP071382">
    <property type="protein sequence ID" value="QSV47299.1"/>
    <property type="molecule type" value="Genomic_DNA"/>
</dbReference>
<sequence>MLLAGMLSACSTYSTRVIDSPETRGRKGWEKPYIVNGKRYDPLLSHEGFAQEGMASWYGEDFHGKPTSNGETYDMYAMTAAHKTLPLGVFVRARNRSNGREVVVRINDRGPFVKERIIDFSYAAARQLGMTGEGTAPVRIEALGYRSDSAAGTVSYRPPANYDAGSYAVQVAAFTVPDNARRLAAQLGTRYGASSIQEALVRGNRFYRVRVGRYASLEMAENARRDFERASYPGSFVVATD</sequence>
<protein>
    <recommendedName>
        <fullName evidence="4">Probable endolytic peptidoglycan transglycosylase RlpA</fullName>
        <ecNumber evidence="4">4.2.2.-</ecNumber>
    </recommendedName>
</protein>
<dbReference type="InterPro" id="IPR009009">
    <property type="entry name" value="RlpA-like_DPBB"/>
</dbReference>
<comment type="function">
    <text evidence="4">Lytic transglycosylase with a strong preference for naked glycan strands that lack stem peptides.</text>
</comment>
<accession>A0ABX7Q7G4</accession>
<dbReference type="Pfam" id="PF05036">
    <property type="entry name" value="SPOR"/>
    <property type="match status" value="1"/>
</dbReference>
<evidence type="ECO:0000256" key="2">
    <source>
        <dbReference type="ARBA" id="ARBA00023239"/>
    </source>
</evidence>
<dbReference type="EC" id="4.2.2.-" evidence="4"/>
<evidence type="ECO:0000256" key="3">
    <source>
        <dbReference type="ARBA" id="ARBA00023316"/>
    </source>
</evidence>
<evidence type="ECO:0000313" key="8">
    <source>
        <dbReference type="Proteomes" id="UP000663651"/>
    </source>
</evidence>
<dbReference type="NCBIfam" id="TIGR00413">
    <property type="entry name" value="rlpA"/>
    <property type="match status" value="1"/>
</dbReference>
<dbReference type="Gene3D" id="3.30.70.1070">
    <property type="entry name" value="Sporulation related repeat"/>
    <property type="match status" value="1"/>
</dbReference>
<reference evidence="7 8" key="1">
    <citation type="submission" date="2021-03" db="EMBL/GenBank/DDBJ databases">
        <title>Geobacter metallireducens gen. nov. sp. nov., a microorganism capable of coupling the complete oxidation of organic compounds to the reduction of iron and other metals.</title>
        <authorList>
            <person name="Li Y."/>
        </authorList>
    </citation>
    <scope>NUCLEOTIDE SEQUENCE [LARGE SCALE GENOMIC DNA]</scope>
    <source>
        <strain evidence="7 8">Jerry-YX</strain>
    </source>
</reference>
<dbReference type="InterPro" id="IPR012997">
    <property type="entry name" value="RplA"/>
</dbReference>
<evidence type="ECO:0000256" key="5">
    <source>
        <dbReference type="RuleBase" id="RU003495"/>
    </source>
</evidence>
<dbReference type="Proteomes" id="UP000663651">
    <property type="component" value="Chromosome"/>
</dbReference>
<proteinExistence type="inferred from homology"/>
<gene>
    <name evidence="4" type="primary">rlpA</name>
    <name evidence="7" type="ORF">JZM60_02050</name>
</gene>
<feature type="domain" description="SPOR" evidence="6">
    <location>
        <begin position="161"/>
        <end position="240"/>
    </location>
</feature>
<comment type="similarity">
    <text evidence="4 5">Belongs to the RlpA family.</text>
</comment>
<dbReference type="PANTHER" id="PTHR34183">
    <property type="entry name" value="ENDOLYTIC PEPTIDOGLYCAN TRANSGLYCOSYLASE RLPA"/>
    <property type="match status" value="1"/>
</dbReference>
<dbReference type="InterPro" id="IPR036908">
    <property type="entry name" value="RlpA-like_sf"/>
</dbReference>
<dbReference type="HAMAP" id="MF_02071">
    <property type="entry name" value="RlpA"/>
    <property type="match status" value="1"/>
</dbReference>
<keyword evidence="2 4" id="KW-0456">Lyase</keyword>
<dbReference type="Pfam" id="PF03330">
    <property type="entry name" value="DPBB_1"/>
    <property type="match status" value="1"/>
</dbReference>
<dbReference type="PROSITE" id="PS51724">
    <property type="entry name" value="SPOR"/>
    <property type="match status" value="1"/>
</dbReference>
<keyword evidence="3 4" id="KW-0961">Cell wall biogenesis/degradation</keyword>
<name>A0ABX7Q7G4_9BACT</name>
<dbReference type="SUPFAM" id="SSF110997">
    <property type="entry name" value="Sporulation related repeat"/>
    <property type="match status" value="1"/>
</dbReference>
<keyword evidence="8" id="KW-1185">Reference proteome</keyword>
<evidence type="ECO:0000259" key="6">
    <source>
        <dbReference type="PROSITE" id="PS51724"/>
    </source>
</evidence>
<dbReference type="CDD" id="cd22268">
    <property type="entry name" value="DPBB_RlpA-like"/>
    <property type="match status" value="1"/>
</dbReference>
<dbReference type="PANTHER" id="PTHR34183:SF1">
    <property type="entry name" value="ENDOLYTIC PEPTIDOGLYCAN TRANSGLYCOSYLASE RLPA"/>
    <property type="match status" value="1"/>
</dbReference>
<evidence type="ECO:0000313" key="7">
    <source>
        <dbReference type="EMBL" id="QSV47299.1"/>
    </source>
</evidence>
<dbReference type="InterPro" id="IPR036680">
    <property type="entry name" value="SPOR-like_sf"/>
</dbReference>
<keyword evidence="1" id="KW-0732">Signal</keyword>
<dbReference type="InterPro" id="IPR034718">
    <property type="entry name" value="RlpA"/>
</dbReference>
<dbReference type="SUPFAM" id="SSF50685">
    <property type="entry name" value="Barwin-like endoglucanases"/>
    <property type="match status" value="1"/>
</dbReference>
<evidence type="ECO:0000256" key="1">
    <source>
        <dbReference type="ARBA" id="ARBA00022729"/>
    </source>
</evidence>
<dbReference type="InterPro" id="IPR007730">
    <property type="entry name" value="SPOR-like_dom"/>
</dbReference>
<dbReference type="RefSeq" id="WP_207165411.1">
    <property type="nucleotide sequence ID" value="NZ_CP071382.1"/>
</dbReference>
<evidence type="ECO:0000256" key="4">
    <source>
        <dbReference type="HAMAP-Rule" id="MF_02071"/>
    </source>
</evidence>
<organism evidence="7 8">
    <name type="scientific">Geobacter benzoatilyticus</name>
    <dbReference type="NCBI Taxonomy" id="2815309"/>
    <lineage>
        <taxon>Bacteria</taxon>
        <taxon>Pseudomonadati</taxon>
        <taxon>Thermodesulfobacteriota</taxon>
        <taxon>Desulfuromonadia</taxon>
        <taxon>Geobacterales</taxon>
        <taxon>Geobacteraceae</taxon>
        <taxon>Geobacter</taxon>
    </lineage>
</organism>
<dbReference type="Gene3D" id="2.40.40.10">
    <property type="entry name" value="RlpA-like domain"/>
    <property type="match status" value="1"/>
</dbReference>